<keyword evidence="3" id="KW-1185">Reference proteome</keyword>
<sequence>MAVSVPVPPGSSSMLSHHTMSDITHGPREKRVSREFIPLFEGA</sequence>
<name>S9P407_CYSF2</name>
<proteinExistence type="predicted"/>
<dbReference type="Proteomes" id="UP000011682">
    <property type="component" value="Unassembled WGS sequence"/>
</dbReference>
<comment type="caution">
    <text evidence="2">The sequence shown here is derived from an EMBL/GenBank/DDBJ whole genome shotgun (WGS) entry which is preliminary data.</text>
</comment>
<evidence type="ECO:0000256" key="1">
    <source>
        <dbReference type="SAM" id="MobiDB-lite"/>
    </source>
</evidence>
<evidence type="ECO:0000313" key="2">
    <source>
        <dbReference type="EMBL" id="EPX56982.1"/>
    </source>
</evidence>
<reference evidence="2" key="1">
    <citation type="submission" date="2013-05" db="EMBL/GenBank/DDBJ databases">
        <title>Genome assembly of Cystobacter fuscus DSM 2262.</title>
        <authorList>
            <person name="Sharma G."/>
            <person name="Khatri I."/>
            <person name="Kaur C."/>
            <person name="Mayilraj S."/>
            <person name="Subramanian S."/>
        </authorList>
    </citation>
    <scope>NUCLEOTIDE SEQUENCE [LARGE SCALE GENOMIC DNA]</scope>
    <source>
        <strain evidence="2">DSM 2262</strain>
    </source>
</reference>
<feature type="compositionally biased region" description="Low complexity" evidence="1">
    <location>
        <begin position="1"/>
        <end position="13"/>
    </location>
</feature>
<protein>
    <submittedName>
        <fullName evidence="2">Uncharacterized protein</fullName>
    </submittedName>
</protein>
<organism evidence="2 3">
    <name type="scientific">Cystobacter fuscus (strain ATCC 25194 / DSM 2262 / NBRC 100088 / M29)</name>
    <dbReference type="NCBI Taxonomy" id="1242864"/>
    <lineage>
        <taxon>Bacteria</taxon>
        <taxon>Pseudomonadati</taxon>
        <taxon>Myxococcota</taxon>
        <taxon>Myxococcia</taxon>
        <taxon>Myxococcales</taxon>
        <taxon>Cystobacterineae</taxon>
        <taxon>Archangiaceae</taxon>
        <taxon>Cystobacter</taxon>
    </lineage>
</organism>
<evidence type="ECO:0000313" key="3">
    <source>
        <dbReference type="Proteomes" id="UP000011682"/>
    </source>
</evidence>
<dbReference type="AlphaFoldDB" id="S9P407"/>
<accession>S9P407</accession>
<feature type="region of interest" description="Disordered" evidence="1">
    <location>
        <begin position="1"/>
        <end position="30"/>
    </location>
</feature>
<gene>
    <name evidence="2" type="ORF">D187_006736</name>
</gene>
<dbReference type="EMBL" id="ANAH02000064">
    <property type="protein sequence ID" value="EPX56982.1"/>
    <property type="molecule type" value="Genomic_DNA"/>
</dbReference>